<sequence length="102" mass="11057">MYSVEETISKPPDHCPLTVCHYLSSSISTVQIAIQPHTFQVLYVVLTKGIVMVIQVFIYSAGKYSGILGINATNVSFRPHTPSHVYLTEGRGAGITGNETSS</sequence>
<dbReference type="AlphaFoldDB" id="A0AAI9TDA2"/>
<dbReference type="Proteomes" id="UP001227192">
    <property type="component" value="Unassembled WGS sequence"/>
</dbReference>
<accession>A0AAI9TDA2</accession>
<proteinExistence type="predicted"/>
<reference evidence="1" key="1">
    <citation type="submission" date="2015-06" db="EMBL/GenBank/DDBJ databases">
        <authorList>
            <person name="Nguyen H."/>
        </authorList>
    </citation>
    <scope>NUCLEOTIDE SEQUENCE</scope>
    <source>
        <strain evidence="1">DAOM 180753</strain>
    </source>
</reference>
<protein>
    <submittedName>
        <fullName evidence="1">Uncharacterized protein</fullName>
    </submittedName>
</protein>
<keyword evidence="2" id="KW-1185">Reference proteome</keyword>
<comment type="caution">
    <text evidence="1">The sequence shown here is derived from an EMBL/GenBank/DDBJ whole genome shotgun (WGS) entry which is preliminary data.</text>
</comment>
<evidence type="ECO:0000313" key="2">
    <source>
        <dbReference type="Proteomes" id="UP001227192"/>
    </source>
</evidence>
<name>A0AAI9TDA2_PENTH</name>
<organism evidence="1 2">
    <name type="scientific">Penicillium thymicola</name>
    <dbReference type="NCBI Taxonomy" id="293382"/>
    <lineage>
        <taxon>Eukaryota</taxon>
        <taxon>Fungi</taxon>
        <taxon>Dikarya</taxon>
        <taxon>Ascomycota</taxon>
        <taxon>Pezizomycotina</taxon>
        <taxon>Eurotiomycetes</taxon>
        <taxon>Eurotiomycetidae</taxon>
        <taxon>Eurotiales</taxon>
        <taxon>Aspergillaceae</taxon>
        <taxon>Penicillium</taxon>
    </lineage>
</organism>
<dbReference type="EMBL" id="LACB01000284">
    <property type="protein sequence ID" value="KAJ9485131.1"/>
    <property type="molecule type" value="Genomic_DNA"/>
</dbReference>
<evidence type="ECO:0000313" key="1">
    <source>
        <dbReference type="EMBL" id="KAJ9485131.1"/>
    </source>
</evidence>
<gene>
    <name evidence="1" type="ORF">VN97_g8219</name>
</gene>
<reference evidence="1" key="2">
    <citation type="journal article" date="2016" name="Fungal Biol.">
        <title>Ochratoxin A production by Penicillium thymicola.</title>
        <authorList>
            <person name="Nguyen H.D.T."/>
            <person name="McMullin D.R."/>
            <person name="Ponomareva E."/>
            <person name="Riley R."/>
            <person name="Pomraning K.R."/>
            <person name="Baker S.E."/>
            <person name="Seifert K.A."/>
        </authorList>
    </citation>
    <scope>NUCLEOTIDE SEQUENCE</scope>
    <source>
        <strain evidence="1">DAOM 180753</strain>
    </source>
</reference>